<dbReference type="InterPro" id="IPR050807">
    <property type="entry name" value="TransReg_Diox_bact_type"/>
</dbReference>
<dbReference type="SUPFAM" id="SSF47413">
    <property type="entry name" value="lambda repressor-like DNA-binding domains"/>
    <property type="match status" value="1"/>
</dbReference>
<dbReference type="PANTHER" id="PTHR46797:SF1">
    <property type="entry name" value="METHYLPHOSPHONATE SYNTHASE"/>
    <property type="match status" value="1"/>
</dbReference>
<dbReference type="EMBL" id="VSSQ01009246">
    <property type="protein sequence ID" value="MPM41100.1"/>
    <property type="molecule type" value="Genomic_DNA"/>
</dbReference>
<evidence type="ECO:0000313" key="3">
    <source>
        <dbReference type="EMBL" id="MPM41100.1"/>
    </source>
</evidence>
<dbReference type="AlphaFoldDB" id="A0A644ZJP3"/>
<gene>
    <name evidence="3" type="ORF">SDC9_87750</name>
</gene>
<dbReference type="GO" id="GO:0003700">
    <property type="term" value="F:DNA-binding transcription factor activity"/>
    <property type="evidence" value="ECO:0007669"/>
    <property type="project" value="TreeGrafter"/>
</dbReference>
<dbReference type="Pfam" id="PF13560">
    <property type="entry name" value="HTH_31"/>
    <property type="match status" value="1"/>
</dbReference>
<dbReference type="InterPro" id="IPR010982">
    <property type="entry name" value="Lambda_DNA-bd_dom_sf"/>
</dbReference>
<dbReference type="InterPro" id="IPR001387">
    <property type="entry name" value="Cro/C1-type_HTH"/>
</dbReference>
<evidence type="ECO:0000259" key="2">
    <source>
        <dbReference type="PROSITE" id="PS50943"/>
    </source>
</evidence>
<sequence length="127" mass="14771">MYKTTTNFGEYLKQKREEKQISLRELARRLEVSAPFLSDVENNRRTPLTEERLATLADVLNLNEAEKAEMYDIVGHQKGLLAPDLNPYVNDRPYVNAALRTARNLEANEDDWKMFIEELIKRKSGDN</sequence>
<dbReference type="Gene3D" id="1.10.260.40">
    <property type="entry name" value="lambda repressor-like DNA-binding domains"/>
    <property type="match status" value="1"/>
</dbReference>
<dbReference type="GO" id="GO:0003677">
    <property type="term" value="F:DNA binding"/>
    <property type="evidence" value="ECO:0007669"/>
    <property type="project" value="UniProtKB-KW"/>
</dbReference>
<evidence type="ECO:0000256" key="1">
    <source>
        <dbReference type="ARBA" id="ARBA00023125"/>
    </source>
</evidence>
<name>A0A644ZJP3_9ZZZZ</name>
<accession>A0A644ZJP3</accession>
<dbReference type="PROSITE" id="PS50943">
    <property type="entry name" value="HTH_CROC1"/>
    <property type="match status" value="1"/>
</dbReference>
<proteinExistence type="predicted"/>
<reference evidence="3" key="1">
    <citation type="submission" date="2019-08" db="EMBL/GenBank/DDBJ databases">
        <authorList>
            <person name="Kucharzyk K."/>
            <person name="Murdoch R.W."/>
            <person name="Higgins S."/>
            <person name="Loffler F."/>
        </authorList>
    </citation>
    <scope>NUCLEOTIDE SEQUENCE</scope>
</reference>
<dbReference type="CDD" id="cd00093">
    <property type="entry name" value="HTH_XRE"/>
    <property type="match status" value="1"/>
</dbReference>
<organism evidence="3">
    <name type="scientific">bioreactor metagenome</name>
    <dbReference type="NCBI Taxonomy" id="1076179"/>
    <lineage>
        <taxon>unclassified sequences</taxon>
        <taxon>metagenomes</taxon>
        <taxon>ecological metagenomes</taxon>
    </lineage>
</organism>
<dbReference type="GO" id="GO:0005829">
    <property type="term" value="C:cytosol"/>
    <property type="evidence" value="ECO:0007669"/>
    <property type="project" value="TreeGrafter"/>
</dbReference>
<dbReference type="SMART" id="SM00530">
    <property type="entry name" value="HTH_XRE"/>
    <property type="match status" value="1"/>
</dbReference>
<comment type="caution">
    <text evidence="3">The sequence shown here is derived from an EMBL/GenBank/DDBJ whole genome shotgun (WGS) entry which is preliminary data.</text>
</comment>
<dbReference type="PANTHER" id="PTHR46797">
    <property type="entry name" value="HTH-TYPE TRANSCRIPTIONAL REGULATOR"/>
    <property type="match status" value="1"/>
</dbReference>
<feature type="domain" description="HTH cro/C1-type" evidence="2">
    <location>
        <begin position="12"/>
        <end position="67"/>
    </location>
</feature>
<protein>
    <recommendedName>
        <fullName evidence="2">HTH cro/C1-type domain-containing protein</fullName>
    </recommendedName>
</protein>
<keyword evidence="1" id="KW-0238">DNA-binding</keyword>